<dbReference type="Pfam" id="PF00289">
    <property type="entry name" value="Biotin_carb_N"/>
    <property type="match status" value="1"/>
</dbReference>
<dbReference type="InterPro" id="IPR011764">
    <property type="entry name" value="Biotin_carboxylation_dom"/>
</dbReference>
<dbReference type="PROSITE" id="PS00867">
    <property type="entry name" value="CPSASE_2"/>
    <property type="match status" value="1"/>
</dbReference>
<dbReference type="Pfam" id="PF00364">
    <property type="entry name" value="Biotin_lipoyl"/>
    <property type="match status" value="1"/>
</dbReference>
<evidence type="ECO:0000313" key="11">
    <source>
        <dbReference type="EMBL" id="RBW57927.1"/>
    </source>
</evidence>
<dbReference type="NCBIfam" id="NF006367">
    <property type="entry name" value="PRK08591.1"/>
    <property type="match status" value="1"/>
</dbReference>
<comment type="caution">
    <text evidence="11">The sequence shown here is derived from an EMBL/GenBank/DDBJ whole genome shotgun (WGS) entry which is preliminary data.</text>
</comment>
<keyword evidence="5" id="KW-0809">Transit peptide</keyword>
<dbReference type="OrthoDB" id="9763189at2"/>
<dbReference type="PANTHER" id="PTHR18866">
    <property type="entry name" value="CARBOXYLASE:PYRUVATE/ACETYL-COA/PROPIONYL-COA CARBOXYLASE"/>
    <property type="match status" value="1"/>
</dbReference>
<dbReference type="Pfam" id="PF02786">
    <property type="entry name" value="CPSase_L_D2"/>
    <property type="match status" value="1"/>
</dbReference>
<dbReference type="FunFam" id="3.40.50.20:FF:000010">
    <property type="entry name" value="Propionyl-CoA carboxylase subunit alpha"/>
    <property type="match status" value="1"/>
</dbReference>
<dbReference type="PROSITE" id="PS50979">
    <property type="entry name" value="BC"/>
    <property type="match status" value="1"/>
</dbReference>
<comment type="cofactor">
    <cofactor evidence="1">
        <name>biotin</name>
        <dbReference type="ChEBI" id="CHEBI:57586"/>
    </cofactor>
</comment>
<organism evidence="11 12">
    <name type="scientific">Phaeobacter gallaeciensis</name>
    <dbReference type="NCBI Taxonomy" id="60890"/>
    <lineage>
        <taxon>Bacteria</taxon>
        <taxon>Pseudomonadati</taxon>
        <taxon>Pseudomonadota</taxon>
        <taxon>Alphaproteobacteria</taxon>
        <taxon>Rhodobacterales</taxon>
        <taxon>Roseobacteraceae</taxon>
        <taxon>Phaeobacter</taxon>
    </lineage>
</organism>
<evidence type="ECO:0000256" key="7">
    <source>
        <dbReference type="PROSITE-ProRule" id="PRU00409"/>
    </source>
</evidence>
<evidence type="ECO:0000256" key="1">
    <source>
        <dbReference type="ARBA" id="ARBA00001953"/>
    </source>
</evidence>
<dbReference type="PROSITE" id="PS50975">
    <property type="entry name" value="ATP_GRASP"/>
    <property type="match status" value="1"/>
</dbReference>
<dbReference type="CDD" id="cd06850">
    <property type="entry name" value="biotinyl_domain"/>
    <property type="match status" value="1"/>
</dbReference>
<dbReference type="SUPFAM" id="SSF56059">
    <property type="entry name" value="Glutathione synthetase ATP-binding domain-like"/>
    <property type="match status" value="1"/>
</dbReference>
<evidence type="ECO:0000259" key="8">
    <source>
        <dbReference type="PROSITE" id="PS50968"/>
    </source>
</evidence>
<dbReference type="InterPro" id="IPR016185">
    <property type="entry name" value="PreATP-grasp_dom_sf"/>
</dbReference>
<protein>
    <submittedName>
        <fullName evidence="11">3-methylcrotonyl-CoA carboxylase</fullName>
    </submittedName>
</protein>
<dbReference type="InterPro" id="IPR005479">
    <property type="entry name" value="CPAse_ATP-bd"/>
</dbReference>
<dbReference type="SUPFAM" id="SSF51230">
    <property type="entry name" value="Single hybrid motif"/>
    <property type="match status" value="1"/>
</dbReference>
<dbReference type="EMBL" id="QOCE01000017">
    <property type="protein sequence ID" value="RBW57927.1"/>
    <property type="molecule type" value="Genomic_DNA"/>
</dbReference>
<evidence type="ECO:0000313" key="12">
    <source>
        <dbReference type="Proteomes" id="UP000252706"/>
    </source>
</evidence>
<evidence type="ECO:0000256" key="3">
    <source>
        <dbReference type="ARBA" id="ARBA00022741"/>
    </source>
</evidence>
<keyword evidence="4 7" id="KW-0067">ATP-binding</keyword>
<dbReference type="InterPro" id="IPR005482">
    <property type="entry name" value="Biotin_COase_C"/>
</dbReference>
<gene>
    <name evidence="11" type="ORF">DS909_07210</name>
</gene>
<dbReference type="InterPro" id="IPR000089">
    <property type="entry name" value="Biotin_lipoyl"/>
</dbReference>
<feature type="domain" description="ATP-grasp" evidence="9">
    <location>
        <begin position="121"/>
        <end position="318"/>
    </location>
</feature>
<dbReference type="InterPro" id="IPR011761">
    <property type="entry name" value="ATP-grasp"/>
</dbReference>
<dbReference type="InterPro" id="IPR001882">
    <property type="entry name" value="Biotin_BS"/>
</dbReference>
<dbReference type="PROSITE" id="PS00866">
    <property type="entry name" value="CPSASE_1"/>
    <property type="match status" value="1"/>
</dbReference>
<dbReference type="FunFam" id="2.40.50.100:FF:000003">
    <property type="entry name" value="Acetyl-CoA carboxylase biotin carboxyl carrier protein"/>
    <property type="match status" value="1"/>
</dbReference>
<dbReference type="InterPro" id="IPR005481">
    <property type="entry name" value="BC-like_N"/>
</dbReference>
<dbReference type="SUPFAM" id="SSF52440">
    <property type="entry name" value="PreATP-grasp domain"/>
    <property type="match status" value="1"/>
</dbReference>
<dbReference type="FunFam" id="3.30.470.20:FF:000028">
    <property type="entry name" value="Methylcrotonoyl-CoA carboxylase subunit alpha, mitochondrial"/>
    <property type="match status" value="1"/>
</dbReference>
<dbReference type="FunFam" id="3.30.1490.20:FF:000003">
    <property type="entry name" value="acetyl-CoA carboxylase isoform X1"/>
    <property type="match status" value="1"/>
</dbReference>
<sequence length="657" mass="68972">MAFDTILVANRGEIAARVIRSAQALGLRAVAVYTTADAQAPHVALADEAVWIGDGPVGDSYLDAGKILAAAQHTGAGAIHPGYGFLSENSEFAAAVEAAGLVFVGPEPQAILSMGNKAEAKRLMIAAGVPCVPGYEGADQADDELIEAADGIGFPIMVKAAAGGGGRGMRLVQSKTDLAEAISLARSEAENAFGSGELILERAIIAPRHVEIQVFADSHGAVIHLGERDCSVQRRHQKVVEEAPCPVMTPDLRAAMGAAAVNAARAVNYRGAGTVEFLLDEAGQFYFLEMNTRLQVEHPVTELVTGLDLVAMQIAVAQGDHLSLTQDDVTFTGHAIEVRLYAEDPANDYLPATGPIDLWHPATGPGVRVDSGVVTGQDVSPFYDPMLAKIIAHGPTRQVARTRLIKAVRESVLLGTVTNSAFLADVLDQKVFAQGEATTAFLDQAYPTGFPKTQPHAQDAALALALLLDADAKRAREAAGYVSEDQLGWSSAALLPLNVTLTIAGQDLHLRATATLAGWTIGAGDETFEITLTTRDTDMIRARVNGKTVDVVALLSRDSVQIAVGAERMTFSRVRPGAQDETVVAGGRVSAPMPGLVVDVTAQPGQTVTKGDTLAVLEAMKMQHQIMAAVDGTVSAVHIKSGQQLTAGDVMIEIEET</sequence>
<feature type="domain" description="Lipoyl-binding" evidence="8">
    <location>
        <begin position="580"/>
        <end position="655"/>
    </location>
</feature>
<dbReference type="InterPro" id="IPR050856">
    <property type="entry name" value="Biotin_carboxylase_complex"/>
</dbReference>
<dbReference type="SMART" id="SM00878">
    <property type="entry name" value="Biotin_carb_C"/>
    <property type="match status" value="1"/>
</dbReference>
<evidence type="ECO:0000256" key="4">
    <source>
        <dbReference type="ARBA" id="ARBA00022840"/>
    </source>
</evidence>
<reference evidence="11 12" key="1">
    <citation type="submission" date="2018-07" db="EMBL/GenBank/DDBJ databases">
        <title>Modular assembly of carbohydrate-degrading microbial communities in the ocean.</title>
        <authorList>
            <person name="Enke T.N."/>
            <person name="Datta M.S."/>
            <person name="Schwartzman J.A."/>
            <person name="Cermak N."/>
            <person name="Schmitz D.A."/>
            <person name="Barrere J."/>
            <person name="Cordero O.X."/>
        </authorList>
    </citation>
    <scope>NUCLEOTIDE SEQUENCE [LARGE SCALE GENOMIC DNA]</scope>
    <source>
        <strain evidence="11 12">C3M10</strain>
    </source>
</reference>
<dbReference type="PROSITE" id="PS00188">
    <property type="entry name" value="BIOTIN"/>
    <property type="match status" value="1"/>
</dbReference>
<dbReference type="SMART" id="SM01209">
    <property type="entry name" value="GARS_A"/>
    <property type="match status" value="1"/>
</dbReference>
<evidence type="ECO:0000256" key="2">
    <source>
        <dbReference type="ARBA" id="ARBA00022598"/>
    </source>
</evidence>
<dbReference type="Gene3D" id="2.40.50.100">
    <property type="match status" value="1"/>
</dbReference>
<evidence type="ECO:0000259" key="10">
    <source>
        <dbReference type="PROSITE" id="PS50979"/>
    </source>
</evidence>
<dbReference type="SUPFAM" id="SSF51246">
    <property type="entry name" value="Rudiment single hybrid motif"/>
    <property type="match status" value="1"/>
</dbReference>
<dbReference type="GO" id="GO:0016874">
    <property type="term" value="F:ligase activity"/>
    <property type="evidence" value="ECO:0007669"/>
    <property type="project" value="UniProtKB-KW"/>
</dbReference>
<name>A0A366X6G3_9RHOB</name>
<dbReference type="GO" id="GO:0005524">
    <property type="term" value="F:ATP binding"/>
    <property type="evidence" value="ECO:0007669"/>
    <property type="project" value="UniProtKB-UniRule"/>
</dbReference>
<dbReference type="PANTHER" id="PTHR18866:SF33">
    <property type="entry name" value="METHYLCROTONOYL-COA CARBOXYLASE SUBUNIT ALPHA, MITOCHONDRIAL-RELATED"/>
    <property type="match status" value="1"/>
</dbReference>
<dbReference type="RefSeq" id="WP_113822786.1">
    <property type="nucleotide sequence ID" value="NZ_QOCE01000017.1"/>
</dbReference>
<dbReference type="AlphaFoldDB" id="A0A366X6G3"/>
<keyword evidence="6" id="KW-0092">Biotin</keyword>
<dbReference type="Pfam" id="PF02785">
    <property type="entry name" value="Biotin_carb_C"/>
    <property type="match status" value="1"/>
</dbReference>
<dbReference type="Proteomes" id="UP000252706">
    <property type="component" value="Unassembled WGS sequence"/>
</dbReference>
<accession>A0A366X6G3</accession>
<feature type="domain" description="Biotin carboxylation" evidence="10">
    <location>
        <begin position="2"/>
        <end position="447"/>
    </location>
</feature>
<evidence type="ECO:0000256" key="5">
    <source>
        <dbReference type="ARBA" id="ARBA00022946"/>
    </source>
</evidence>
<dbReference type="InterPro" id="IPR011053">
    <property type="entry name" value="Single_hybrid_motif"/>
</dbReference>
<evidence type="ECO:0000259" key="9">
    <source>
        <dbReference type="PROSITE" id="PS50975"/>
    </source>
</evidence>
<proteinExistence type="predicted"/>
<keyword evidence="2" id="KW-0436">Ligase</keyword>
<keyword evidence="3 7" id="KW-0547">Nucleotide-binding</keyword>
<dbReference type="GO" id="GO:0046872">
    <property type="term" value="F:metal ion binding"/>
    <property type="evidence" value="ECO:0007669"/>
    <property type="project" value="InterPro"/>
</dbReference>
<evidence type="ECO:0000256" key="6">
    <source>
        <dbReference type="ARBA" id="ARBA00023267"/>
    </source>
</evidence>
<dbReference type="InterPro" id="IPR011054">
    <property type="entry name" value="Rudment_hybrid_motif"/>
</dbReference>
<dbReference type="PROSITE" id="PS50968">
    <property type="entry name" value="BIOTINYL_LIPOYL"/>
    <property type="match status" value="1"/>
</dbReference>
<dbReference type="Gene3D" id="3.30.470.20">
    <property type="entry name" value="ATP-grasp fold, B domain"/>
    <property type="match status" value="1"/>
</dbReference>